<dbReference type="Proteomes" id="UP001515943">
    <property type="component" value="Unassembled WGS sequence"/>
</dbReference>
<keyword evidence="3" id="KW-1185">Reference proteome</keyword>
<sequence length="143" mass="15127">MKKLSVSMAAALALGVFVAPAAQATCDPVYDPGSGCPGKFVLRPDTPPGSEAYVEGQFAAELSVALRKPSYVKDTANDGLDAHLWVLYGQWNGPQYKEPIAVASGLGAKTDIEWTSPDGVPVTWFQVRVCLGPGEVTCSRWVG</sequence>
<evidence type="ECO:0008006" key="4">
    <source>
        <dbReference type="Google" id="ProtNLM"/>
    </source>
</evidence>
<accession>A0ABX1FYC1</accession>
<keyword evidence="1" id="KW-0732">Signal</keyword>
<evidence type="ECO:0000313" key="3">
    <source>
        <dbReference type="Proteomes" id="UP001515943"/>
    </source>
</evidence>
<proteinExistence type="predicted"/>
<gene>
    <name evidence="2" type="ORF">FXN61_45340</name>
</gene>
<dbReference type="RefSeq" id="WP_167980149.1">
    <property type="nucleotide sequence ID" value="NZ_VSRL01000375.1"/>
</dbReference>
<evidence type="ECO:0000256" key="1">
    <source>
        <dbReference type="SAM" id="SignalP"/>
    </source>
</evidence>
<dbReference type="EMBL" id="VSRL01000375">
    <property type="protein sequence ID" value="NKE63566.1"/>
    <property type="molecule type" value="Genomic_DNA"/>
</dbReference>
<organism evidence="2 3">
    <name type="scientific">Lentzea indica</name>
    <dbReference type="NCBI Taxonomy" id="2604800"/>
    <lineage>
        <taxon>Bacteria</taxon>
        <taxon>Bacillati</taxon>
        <taxon>Actinomycetota</taxon>
        <taxon>Actinomycetes</taxon>
        <taxon>Pseudonocardiales</taxon>
        <taxon>Pseudonocardiaceae</taxon>
        <taxon>Lentzea</taxon>
    </lineage>
</organism>
<feature type="signal peptide" evidence="1">
    <location>
        <begin position="1"/>
        <end position="24"/>
    </location>
</feature>
<name>A0ABX1FYC1_9PSEU</name>
<evidence type="ECO:0000313" key="2">
    <source>
        <dbReference type="EMBL" id="NKE63566.1"/>
    </source>
</evidence>
<reference evidence="2 3" key="1">
    <citation type="submission" date="2019-08" db="EMBL/GenBank/DDBJ databases">
        <title>Lentzea from Indian Himalayas.</title>
        <authorList>
            <person name="Mandal S."/>
            <person name="Mallick Gupta A."/>
            <person name="Maiti P.K."/>
            <person name="Sarkar J."/>
            <person name="Mandal S."/>
        </authorList>
    </citation>
    <scope>NUCLEOTIDE SEQUENCE [LARGE SCALE GENOMIC DNA]</scope>
    <source>
        <strain evidence="2 3">PSKA42</strain>
    </source>
</reference>
<protein>
    <recommendedName>
        <fullName evidence="4">Peptidase inhibitor family I36</fullName>
    </recommendedName>
</protein>
<comment type="caution">
    <text evidence="2">The sequence shown here is derived from an EMBL/GenBank/DDBJ whole genome shotgun (WGS) entry which is preliminary data.</text>
</comment>
<feature type="chain" id="PRO_5046010926" description="Peptidase inhibitor family I36" evidence="1">
    <location>
        <begin position="25"/>
        <end position="143"/>
    </location>
</feature>